<gene>
    <name evidence="10" type="ORF">P4S50_12590</name>
</gene>
<keyword evidence="5" id="KW-0680">Restriction system</keyword>
<dbReference type="GO" id="GO:0008168">
    <property type="term" value="F:methyltransferase activity"/>
    <property type="evidence" value="ECO:0007669"/>
    <property type="project" value="UniProtKB-KW"/>
</dbReference>
<dbReference type="Gene3D" id="3.40.50.150">
    <property type="entry name" value="Vaccinia Virus protein VP39"/>
    <property type="match status" value="1"/>
</dbReference>
<dbReference type="Proteomes" id="UP001222800">
    <property type="component" value="Chromosome"/>
</dbReference>
<dbReference type="PROSITE" id="PS00092">
    <property type="entry name" value="N6_MTASE"/>
    <property type="match status" value="1"/>
</dbReference>
<dbReference type="InterPro" id="IPR011639">
    <property type="entry name" value="MethylTrfase_TaqI-like_dom"/>
</dbReference>
<dbReference type="EMBL" id="CP120733">
    <property type="protein sequence ID" value="WFD09221.1"/>
    <property type="molecule type" value="Genomic_DNA"/>
</dbReference>
<dbReference type="PANTHER" id="PTHR33841:SF6">
    <property type="entry name" value="TYPE II METHYLTRANSFERASE M.HINDII"/>
    <property type="match status" value="1"/>
</dbReference>
<evidence type="ECO:0000313" key="11">
    <source>
        <dbReference type="Proteomes" id="UP001222800"/>
    </source>
</evidence>
<dbReference type="RefSeq" id="WP_277731144.1">
    <property type="nucleotide sequence ID" value="NZ_CP120733.1"/>
</dbReference>
<sequence length="897" mass="107560">MDNKSNFTKEKLVFKFKKVHRQLTDIYIRILSIKYKNCDESLAFRQAYIFINKVFLLRIFQNNGFRLGVCNEKQFIIENKLNELLKIYLKNTENYEDLNLFCEEIDLSESQLNEDEVSVMYNAINKIKIHVDYLQRMDNTILGDLYEVFMDEEIRKSLGQFYTPGFIIDYILNKTILNEDIVKKPFIKVLDPACGSGHFIIKAYDMLKKKFIEEMSVLRKIYKDEIYTIKKAGKYIELRGIDYWKIENLHYHLLKNCIYGSDVDKFAIDITIVNLIIKDVKNFSYDINIIHSDSLVRWENEKYTKKREFWINKYDYIIGNPPYVGSKKLDSDYKKWLNEEYGDVFKDKSDIYYCFYKRILEVLDDDGKACIITPRYFIESPSGKPLRKYLKEKSSILEIVDFYGNQIFKGVGVAIAIFTFKKKLDTDIISVYKLGNDNLNLDSNTSLETMLNDKCFEKFNLKRSELEEDRWILVSDVKYNIYKKIKQNLDYELKDIATSFQGIITGCDKAFVLNSKEVESNNIETNILRKWVKNKNVDKYSVEDSDLFIIYSDFIEDESEYKNALKYIGKYKQRLVNRRECKKNIRKWYELQWGRDYKCFEKDKIMYPYKASHNKFAIDKNGYYCSADVYSFYIKDGYEKFFSLEYIVTLLNSKVYEFYFKMFAKKISARIYDYYPNSIMDMGIFKNFKYDELESIGKKIISLKRDVDIIKNKKSYDKKDPIKHFYNKCVNILKLKEEIYRLELDVDYIIIDSFDLTKDDLSIIYDDLNILDIDKLKQMIPENEFIKMHINRKKSIGYMSNLYDCDEFKIIKLRHDYSISCFEYEPWRLYNMNELYDEITEYLQKNIETIKDIENMNIDTIDEIMNKKCKNYLINIKILSEKYNSKNRLNILKKIMK</sequence>
<evidence type="ECO:0000259" key="8">
    <source>
        <dbReference type="Pfam" id="PF07669"/>
    </source>
</evidence>
<dbReference type="InterPro" id="IPR029063">
    <property type="entry name" value="SAM-dependent_MTases_sf"/>
</dbReference>
<evidence type="ECO:0000256" key="5">
    <source>
        <dbReference type="ARBA" id="ARBA00022747"/>
    </source>
</evidence>
<dbReference type="GO" id="GO:0032259">
    <property type="term" value="P:methylation"/>
    <property type="evidence" value="ECO:0007669"/>
    <property type="project" value="UniProtKB-KW"/>
</dbReference>
<evidence type="ECO:0000256" key="1">
    <source>
        <dbReference type="ARBA" id="ARBA00011900"/>
    </source>
</evidence>
<keyword evidence="4" id="KW-0949">S-adenosyl-L-methionine</keyword>
<protein>
    <recommendedName>
        <fullName evidence="1">site-specific DNA-methyltransferase (adenine-specific)</fullName>
        <ecNumber evidence="1">2.1.1.72</ecNumber>
    </recommendedName>
</protein>
<dbReference type="Pfam" id="PF12950">
    <property type="entry name" value="TaqI_C"/>
    <property type="match status" value="1"/>
</dbReference>
<proteinExistence type="predicted"/>
<evidence type="ECO:0000259" key="9">
    <source>
        <dbReference type="Pfam" id="PF12950"/>
    </source>
</evidence>
<dbReference type="SUPFAM" id="SSF53335">
    <property type="entry name" value="S-adenosyl-L-methionine-dependent methyltransferases"/>
    <property type="match status" value="1"/>
</dbReference>
<dbReference type="InterPro" id="IPR002052">
    <property type="entry name" value="DNA_methylase_N6_adenine_CS"/>
</dbReference>
<comment type="catalytic activity">
    <reaction evidence="7">
        <text>a 2'-deoxyadenosine in DNA + S-adenosyl-L-methionine = an N(6)-methyl-2'-deoxyadenosine in DNA + S-adenosyl-L-homocysteine + H(+)</text>
        <dbReference type="Rhea" id="RHEA:15197"/>
        <dbReference type="Rhea" id="RHEA-COMP:12418"/>
        <dbReference type="Rhea" id="RHEA-COMP:12419"/>
        <dbReference type="ChEBI" id="CHEBI:15378"/>
        <dbReference type="ChEBI" id="CHEBI:57856"/>
        <dbReference type="ChEBI" id="CHEBI:59789"/>
        <dbReference type="ChEBI" id="CHEBI:90615"/>
        <dbReference type="ChEBI" id="CHEBI:90616"/>
        <dbReference type="EC" id="2.1.1.72"/>
    </reaction>
</comment>
<evidence type="ECO:0000256" key="7">
    <source>
        <dbReference type="ARBA" id="ARBA00047942"/>
    </source>
</evidence>
<dbReference type="EC" id="2.1.1.72" evidence="1"/>
<feature type="domain" description="TaqI-like C-terminal specificity" evidence="9">
    <location>
        <begin position="566"/>
        <end position="677"/>
    </location>
</feature>
<evidence type="ECO:0000256" key="2">
    <source>
        <dbReference type="ARBA" id="ARBA00022603"/>
    </source>
</evidence>
<dbReference type="PANTHER" id="PTHR33841">
    <property type="entry name" value="DNA METHYLTRANSFERASE YEEA-RELATED"/>
    <property type="match status" value="1"/>
</dbReference>
<organism evidence="10 11">
    <name type="scientific">Tepidibacter hydrothermalis</name>
    <dbReference type="NCBI Taxonomy" id="3036126"/>
    <lineage>
        <taxon>Bacteria</taxon>
        <taxon>Bacillati</taxon>
        <taxon>Bacillota</taxon>
        <taxon>Clostridia</taxon>
        <taxon>Peptostreptococcales</taxon>
        <taxon>Peptostreptococcaceae</taxon>
        <taxon>Tepidibacter</taxon>
    </lineage>
</organism>
<name>A0ABY8E8J2_9FIRM</name>
<dbReference type="InterPro" id="IPR050953">
    <property type="entry name" value="N4_N6_ade-DNA_methylase"/>
</dbReference>
<dbReference type="InterPro" id="IPR025931">
    <property type="entry name" value="TaqI_C"/>
</dbReference>
<evidence type="ECO:0000256" key="4">
    <source>
        <dbReference type="ARBA" id="ARBA00022691"/>
    </source>
</evidence>
<keyword evidence="11" id="KW-1185">Reference proteome</keyword>
<keyword evidence="3" id="KW-0808">Transferase</keyword>
<evidence type="ECO:0000256" key="3">
    <source>
        <dbReference type="ARBA" id="ARBA00022679"/>
    </source>
</evidence>
<keyword evidence="6" id="KW-0238">DNA-binding</keyword>
<dbReference type="Pfam" id="PF07669">
    <property type="entry name" value="Eco57I"/>
    <property type="match status" value="1"/>
</dbReference>
<dbReference type="PRINTS" id="PR00507">
    <property type="entry name" value="N12N6MTFRASE"/>
</dbReference>
<reference evidence="10 11" key="1">
    <citation type="submission" date="2023-03" db="EMBL/GenBank/DDBJ databases">
        <title>Complete genome sequence of Tepidibacter sp. SWIR-1, isolated from a deep-sea hydrothermal vent.</title>
        <authorList>
            <person name="Li X."/>
        </authorList>
    </citation>
    <scope>NUCLEOTIDE SEQUENCE [LARGE SCALE GENOMIC DNA]</scope>
    <source>
        <strain evidence="10 11">SWIR-1</strain>
    </source>
</reference>
<evidence type="ECO:0000256" key="6">
    <source>
        <dbReference type="ARBA" id="ARBA00023125"/>
    </source>
</evidence>
<evidence type="ECO:0000313" key="10">
    <source>
        <dbReference type="EMBL" id="WFD09221.1"/>
    </source>
</evidence>
<keyword evidence="2 10" id="KW-0489">Methyltransferase</keyword>
<feature type="domain" description="Type II methyltransferase M.TaqI-like" evidence="8">
    <location>
        <begin position="256"/>
        <end position="408"/>
    </location>
</feature>
<accession>A0ABY8E8J2</accession>